<keyword evidence="5 6" id="KW-0472">Membrane</keyword>
<name>A0A0D3J2G2_EMIH1</name>
<feature type="transmembrane region" description="Helical" evidence="6">
    <location>
        <begin position="33"/>
        <end position="58"/>
    </location>
</feature>
<dbReference type="GO" id="GO:0016020">
    <property type="term" value="C:membrane"/>
    <property type="evidence" value="ECO:0007669"/>
    <property type="project" value="UniProtKB-SubCell"/>
</dbReference>
<keyword evidence="4 6" id="KW-1133">Transmembrane helix</keyword>
<dbReference type="eggNOG" id="KOG4491">
    <property type="taxonomic scope" value="Eukaryota"/>
</dbReference>
<dbReference type="PANTHER" id="PTHR13353">
    <property type="entry name" value="TRANSMEMBRANE PROTEIN 19"/>
    <property type="match status" value="1"/>
</dbReference>
<dbReference type="GeneID" id="17264026"/>
<evidence type="ECO:0000256" key="2">
    <source>
        <dbReference type="ARBA" id="ARBA00009012"/>
    </source>
</evidence>
<evidence type="ECO:0000256" key="1">
    <source>
        <dbReference type="ARBA" id="ARBA00004141"/>
    </source>
</evidence>
<evidence type="ECO:0000313" key="7">
    <source>
        <dbReference type="EnsemblProtists" id="EOD17697"/>
    </source>
</evidence>
<protein>
    <recommendedName>
        <fullName evidence="9">Transmembrane protein 19</fullName>
    </recommendedName>
</protein>
<proteinExistence type="inferred from homology"/>
<dbReference type="InterPro" id="IPR002794">
    <property type="entry name" value="DUF92_TMEM19"/>
</dbReference>
<evidence type="ECO:0000256" key="5">
    <source>
        <dbReference type="ARBA" id="ARBA00023136"/>
    </source>
</evidence>
<dbReference type="PaxDb" id="2903-EOD17697"/>
<organism evidence="7 8">
    <name type="scientific">Emiliania huxleyi (strain CCMP1516)</name>
    <dbReference type="NCBI Taxonomy" id="280463"/>
    <lineage>
        <taxon>Eukaryota</taxon>
        <taxon>Haptista</taxon>
        <taxon>Haptophyta</taxon>
        <taxon>Prymnesiophyceae</taxon>
        <taxon>Isochrysidales</taxon>
        <taxon>Noelaerhabdaceae</taxon>
        <taxon>Emiliania</taxon>
    </lineage>
</organism>
<reference evidence="8" key="1">
    <citation type="journal article" date="2013" name="Nature">
        <title>Pan genome of the phytoplankton Emiliania underpins its global distribution.</title>
        <authorList>
            <person name="Read B.A."/>
            <person name="Kegel J."/>
            <person name="Klute M.J."/>
            <person name="Kuo A."/>
            <person name="Lefebvre S.C."/>
            <person name="Maumus F."/>
            <person name="Mayer C."/>
            <person name="Miller J."/>
            <person name="Monier A."/>
            <person name="Salamov A."/>
            <person name="Young J."/>
            <person name="Aguilar M."/>
            <person name="Claverie J.M."/>
            <person name="Frickenhaus S."/>
            <person name="Gonzalez K."/>
            <person name="Herman E.K."/>
            <person name="Lin Y.C."/>
            <person name="Napier J."/>
            <person name="Ogata H."/>
            <person name="Sarno A.F."/>
            <person name="Shmutz J."/>
            <person name="Schroeder D."/>
            <person name="de Vargas C."/>
            <person name="Verret F."/>
            <person name="von Dassow P."/>
            <person name="Valentin K."/>
            <person name="Van de Peer Y."/>
            <person name="Wheeler G."/>
            <person name="Dacks J.B."/>
            <person name="Delwiche C.F."/>
            <person name="Dyhrman S.T."/>
            <person name="Glockner G."/>
            <person name="John U."/>
            <person name="Richards T."/>
            <person name="Worden A.Z."/>
            <person name="Zhang X."/>
            <person name="Grigoriev I.V."/>
            <person name="Allen A.E."/>
            <person name="Bidle K."/>
            <person name="Borodovsky M."/>
            <person name="Bowler C."/>
            <person name="Brownlee C."/>
            <person name="Cock J.M."/>
            <person name="Elias M."/>
            <person name="Gladyshev V.N."/>
            <person name="Groth M."/>
            <person name="Guda C."/>
            <person name="Hadaegh A."/>
            <person name="Iglesias-Rodriguez M.D."/>
            <person name="Jenkins J."/>
            <person name="Jones B.M."/>
            <person name="Lawson T."/>
            <person name="Leese F."/>
            <person name="Lindquist E."/>
            <person name="Lobanov A."/>
            <person name="Lomsadze A."/>
            <person name="Malik S.B."/>
            <person name="Marsh M.E."/>
            <person name="Mackinder L."/>
            <person name="Mock T."/>
            <person name="Mueller-Roeber B."/>
            <person name="Pagarete A."/>
            <person name="Parker M."/>
            <person name="Probert I."/>
            <person name="Quesneville H."/>
            <person name="Raines C."/>
            <person name="Rensing S.A."/>
            <person name="Riano-Pachon D.M."/>
            <person name="Richier S."/>
            <person name="Rokitta S."/>
            <person name="Shiraiwa Y."/>
            <person name="Soanes D.M."/>
            <person name="van der Giezen M."/>
            <person name="Wahlund T.M."/>
            <person name="Williams B."/>
            <person name="Wilson W."/>
            <person name="Wolfe G."/>
            <person name="Wurch L.L."/>
        </authorList>
    </citation>
    <scope>NUCLEOTIDE SEQUENCE</scope>
</reference>
<dbReference type="Pfam" id="PF01940">
    <property type="entry name" value="DUF92"/>
    <property type="match status" value="1"/>
</dbReference>
<keyword evidence="8" id="KW-1185">Reference proteome</keyword>
<dbReference type="EnsemblProtists" id="EOD17697">
    <property type="protein sequence ID" value="EOD17697"/>
    <property type="gene ID" value="EMIHUDRAFT_355655"/>
</dbReference>
<accession>A0A0D3J2G2</accession>
<evidence type="ECO:0000256" key="3">
    <source>
        <dbReference type="ARBA" id="ARBA00022692"/>
    </source>
</evidence>
<sequence length="286" mass="28961">MWEQLARTSAGTLIAYKLATGGLKRGSLQRDGAAAAFVVGLLSFSCSIRCGVTLLFFYKSGSMLTRVGADVKRKVEEGYAAEGQRGAAQVLACSAVGVAAAVLRRALVGPDAPLDFSDLASAGNRLTLAYVSFFACCAGDTWASELGVLSASPPRIITQPWRTAPAGTNGGVSVLGTLASAAGGACIGACHAACLLPPSGREALGLVWAGLVGGVGGSLLDSLLGATVQATYYDEASRMVVGRPTPKARRVAGLPLLSNEMVNFVSTAAAAVAAASAPRLLLGWLA</sequence>
<dbReference type="HOGENOM" id="CLU_036918_3_0_1"/>
<keyword evidence="3 6" id="KW-0812">Transmembrane</keyword>
<dbReference type="RefSeq" id="XP_005770126.1">
    <property type="nucleotide sequence ID" value="XM_005770069.1"/>
</dbReference>
<dbReference type="STRING" id="2903.R1C669"/>
<dbReference type="KEGG" id="ehx:EMIHUDRAFT_355655"/>
<evidence type="ECO:0000256" key="4">
    <source>
        <dbReference type="ARBA" id="ARBA00022989"/>
    </source>
</evidence>
<dbReference type="AlphaFoldDB" id="A0A0D3J2G2"/>
<evidence type="ECO:0000313" key="8">
    <source>
        <dbReference type="Proteomes" id="UP000013827"/>
    </source>
</evidence>
<comment type="subcellular location">
    <subcellularLocation>
        <location evidence="1">Membrane</location>
        <topology evidence="1">Multi-pass membrane protein</topology>
    </subcellularLocation>
</comment>
<evidence type="ECO:0008006" key="9">
    <source>
        <dbReference type="Google" id="ProtNLM"/>
    </source>
</evidence>
<evidence type="ECO:0000256" key="6">
    <source>
        <dbReference type="SAM" id="Phobius"/>
    </source>
</evidence>
<comment type="similarity">
    <text evidence="2">Belongs to the TMEM19 family.</text>
</comment>
<dbReference type="Proteomes" id="UP000013827">
    <property type="component" value="Unassembled WGS sequence"/>
</dbReference>
<dbReference type="PANTHER" id="PTHR13353:SF5">
    <property type="entry name" value="TRANSMEMBRANE PROTEIN 19"/>
    <property type="match status" value="1"/>
</dbReference>
<reference evidence="7" key="2">
    <citation type="submission" date="2024-10" db="UniProtKB">
        <authorList>
            <consortium name="EnsemblProtists"/>
        </authorList>
    </citation>
    <scope>IDENTIFICATION</scope>
</reference>